<evidence type="ECO:0000313" key="1">
    <source>
        <dbReference type="EMBL" id="RAY15832.1"/>
    </source>
</evidence>
<name>A0A365H9Z2_9ACTN</name>
<dbReference type="Proteomes" id="UP000251891">
    <property type="component" value="Unassembled WGS sequence"/>
</dbReference>
<evidence type="ECO:0000313" key="2">
    <source>
        <dbReference type="Proteomes" id="UP000251891"/>
    </source>
</evidence>
<accession>A0A365H9Z2</accession>
<comment type="caution">
    <text evidence="1">The sequence shown here is derived from an EMBL/GenBank/DDBJ whole genome shotgun (WGS) entry which is preliminary data.</text>
</comment>
<reference evidence="1 2" key="1">
    <citation type="submission" date="2018-06" db="EMBL/GenBank/DDBJ databases">
        <title>Actinomadura craniellae sp. nov. isolated from marine sponge Craniella sp.</title>
        <authorList>
            <person name="Li L."/>
            <person name="Xu Q.H."/>
            <person name="Lin H.W."/>
            <person name="Lu Y.H."/>
        </authorList>
    </citation>
    <scope>NUCLEOTIDE SEQUENCE [LARGE SCALE GENOMIC DNA]</scope>
    <source>
        <strain evidence="1 2">LHW63021</strain>
    </source>
</reference>
<gene>
    <name evidence="1" type="ORF">DPM19_08685</name>
</gene>
<proteinExistence type="predicted"/>
<organism evidence="1 2">
    <name type="scientific">Actinomadura craniellae</name>
    <dbReference type="NCBI Taxonomy" id="2231787"/>
    <lineage>
        <taxon>Bacteria</taxon>
        <taxon>Bacillati</taxon>
        <taxon>Actinomycetota</taxon>
        <taxon>Actinomycetes</taxon>
        <taxon>Streptosporangiales</taxon>
        <taxon>Thermomonosporaceae</taxon>
        <taxon>Actinomadura</taxon>
    </lineage>
</organism>
<sequence length="145" mass="15844">MPGAMLQRSANNTLTTCTYSASGPEFRWLRVEVRLHAPADSETPTRDARDFFAAQFAQARQGADPIARTVSLRAEPGLGDEAYRWFKVDKGQPTAVGVVATRLRNAIITVSYSEEAAGKGTPDAREERCLTEATRVTREVLAGFP</sequence>
<keyword evidence="2" id="KW-1185">Reference proteome</keyword>
<dbReference type="EMBL" id="QLYX01000003">
    <property type="protein sequence ID" value="RAY15832.1"/>
    <property type="molecule type" value="Genomic_DNA"/>
</dbReference>
<evidence type="ECO:0008006" key="3">
    <source>
        <dbReference type="Google" id="ProtNLM"/>
    </source>
</evidence>
<protein>
    <recommendedName>
        <fullName evidence="3">DUF3558 domain-containing protein</fullName>
    </recommendedName>
</protein>
<dbReference type="AlphaFoldDB" id="A0A365H9Z2"/>